<dbReference type="InterPro" id="IPR009351">
    <property type="entry name" value="AlkZ-like"/>
</dbReference>
<dbReference type="Pfam" id="PF06224">
    <property type="entry name" value="AlkZ-like"/>
    <property type="match status" value="1"/>
</dbReference>
<dbReference type="GO" id="GO:0003677">
    <property type="term" value="F:DNA binding"/>
    <property type="evidence" value="ECO:0007669"/>
    <property type="project" value="UniProtKB-KW"/>
</dbReference>
<name>A0A4Q8AKU4_9MICO</name>
<accession>A0A4Q8AKU4</accession>
<dbReference type="PANTHER" id="PTHR38479:SF2">
    <property type="entry name" value="WINGED HELIX DNA-BINDING DOMAIN-CONTAINING PROTEIN"/>
    <property type="match status" value="1"/>
</dbReference>
<dbReference type="PANTHER" id="PTHR38479">
    <property type="entry name" value="LMO0824 PROTEIN"/>
    <property type="match status" value="1"/>
</dbReference>
<proteinExistence type="predicted"/>
<dbReference type="AlphaFoldDB" id="A0A4Q8AKU4"/>
<protein>
    <submittedName>
        <fullName evidence="1">Winged helix DNA-binding protein</fullName>
    </submittedName>
</protein>
<comment type="caution">
    <text evidence="1">The sequence shown here is derived from an EMBL/GenBank/DDBJ whole genome shotgun (WGS) entry which is preliminary data.</text>
</comment>
<sequence>MQNTGVMARLTAQRELALLRARAQGLFPADATRPAAVPDRLLALQGQDLAAAKWAIGARCPGATVASIDAAIDSGELVRSWPMRGTLHFVPGQDLGWMLQCTTERLLRQARPTHERQGLTSAVYERARELAVEALHGGHSLTRDEFQALLERNGIATADGRGYHLIWYLAQTGTLCWGPTAGNAQALVLLDEWVPEPRRLERDEALAEFLLRYIRGHGPATLQDFVWWSKVTMAEAKRGLAIARPLLAERRFAETSYWVAAEADGAVADAAERRRFAASVWLLPAFDEYFLGYRDREVAADIEHHGRIVPGKNGVFQPIIVAGGRVVGTWKRRAVAGSRLHVTAEPFTELSAGQLAGIRRDGRRYARFLGLTLQD</sequence>
<evidence type="ECO:0000313" key="2">
    <source>
        <dbReference type="Proteomes" id="UP000291483"/>
    </source>
</evidence>
<reference evidence="1 2" key="1">
    <citation type="submission" date="2019-02" db="EMBL/GenBank/DDBJ databases">
        <title>Sequencing the genomes of 1000 actinobacteria strains.</title>
        <authorList>
            <person name="Klenk H.-P."/>
        </authorList>
    </citation>
    <scope>NUCLEOTIDE SEQUENCE [LARGE SCALE GENOMIC DNA]</scope>
    <source>
        <strain evidence="1 2">DSM 18319</strain>
    </source>
</reference>
<organism evidence="1 2">
    <name type="scientific">Microterricola gilva</name>
    <dbReference type="NCBI Taxonomy" id="393267"/>
    <lineage>
        <taxon>Bacteria</taxon>
        <taxon>Bacillati</taxon>
        <taxon>Actinomycetota</taxon>
        <taxon>Actinomycetes</taxon>
        <taxon>Micrococcales</taxon>
        <taxon>Microbacteriaceae</taxon>
        <taxon>Microterricola</taxon>
    </lineage>
</organism>
<keyword evidence="2" id="KW-1185">Reference proteome</keyword>
<gene>
    <name evidence="1" type="ORF">EV379_1485</name>
</gene>
<evidence type="ECO:0000313" key="1">
    <source>
        <dbReference type="EMBL" id="RZU65162.1"/>
    </source>
</evidence>
<keyword evidence="1" id="KW-0238">DNA-binding</keyword>
<dbReference type="EMBL" id="SHLC01000001">
    <property type="protein sequence ID" value="RZU65162.1"/>
    <property type="molecule type" value="Genomic_DNA"/>
</dbReference>
<dbReference type="Proteomes" id="UP000291483">
    <property type="component" value="Unassembled WGS sequence"/>
</dbReference>